<dbReference type="InterPro" id="IPR002130">
    <property type="entry name" value="Cyclophilin-type_PPIase_dom"/>
</dbReference>
<dbReference type="OrthoDB" id="2083at2759"/>
<dbReference type="InterPro" id="IPR024936">
    <property type="entry name" value="Cyclophilin-type_PPIase"/>
</dbReference>
<evidence type="ECO:0000256" key="3">
    <source>
        <dbReference type="ARBA" id="ARBA00023110"/>
    </source>
</evidence>
<protein>
    <recommendedName>
        <fullName evidence="6">Peptidyl-prolyl cis-trans isomerase</fullName>
        <shortName evidence="6">PPIase</shortName>
        <ecNumber evidence="6">5.2.1.8</ecNumber>
    </recommendedName>
</protein>
<proteinExistence type="inferred from homology"/>
<feature type="region of interest" description="Disordered" evidence="7">
    <location>
        <begin position="190"/>
        <end position="209"/>
    </location>
</feature>
<evidence type="ECO:0000256" key="4">
    <source>
        <dbReference type="ARBA" id="ARBA00023235"/>
    </source>
</evidence>
<evidence type="ECO:0000256" key="7">
    <source>
        <dbReference type="SAM" id="MobiDB-lite"/>
    </source>
</evidence>
<comment type="function">
    <text evidence="6">PPIases accelerate the folding of proteins. It catalyzes the cis-trans isomerization of proline imidic peptide bonds in oligopeptides.</text>
</comment>
<keyword evidence="4 6" id="KW-0413">Isomerase</keyword>
<evidence type="ECO:0000256" key="2">
    <source>
        <dbReference type="ARBA" id="ARBA00022884"/>
    </source>
</evidence>
<evidence type="ECO:0000313" key="10">
    <source>
        <dbReference type="Proteomes" id="UP000507470"/>
    </source>
</evidence>
<dbReference type="PANTHER" id="PTHR45843:SF1">
    <property type="entry name" value="PEPTIDYL-PROLYL CIS-TRANS ISOMERASE-LIKE 4"/>
    <property type="match status" value="1"/>
</dbReference>
<comment type="similarity">
    <text evidence="6">Belongs to the cyclophilin-type PPIase family.</text>
</comment>
<dbReference type="AlphaFoldDB" id="A0A6J8C5K1"/>
<gene>
    <name evidence="9" type="ORF">MCOR_26710</name>
</gene>
<evidence type="ECO:0000313" key="9">
    <source>
        <dbReference type="EMBL" id="CAC5391715.1"/>
    </source>
</evidence>
<dbReference type="InterPro" id="IPR029000">
    <property type="entry name" value="Cyclophilin-like_dom_sf"/>
</dbReference>
<dbReference type="PRINTS" id="PR00153">
    <property type="entry name" value="CSAPPISMRASE"/>
</dbReference>
<evidence type="ECO:0000259" key="8">
    <source>
        <dbReference type="PROSITE" id="PS50072"/>
    </source>
</evidence>
<keyword evidence="2" id="KW-0694">RNA-binding</keyword>
<dbReference type="Pfam" id="PF00160">
    <property type="entry name" value="Pro_isomerase"/>
    <property type="match status" value="1"/>
</dbReference>
<dbReference type="SUPFAM" id="SSF50891">
    <property type="entry name" value="Cyclophilin-like"/>
    <property type="match status" value="1"/>
</dbReference>
<dbReference type="PANTHER" id="PTHR45843">
    <property type="entry name" value="PEPTIDYL-PROLYL CIS-TRANS ISOMERASE-LIKE 4"/>
    <property type="match status" value="1"/>
</dbReference>
<comment type="catalytic activity">
    <reaction evidence="6">
        <text>[protein]-peptidylproline (omega=180) = [protein]-peptidylproline (omega=0)</text>
        <dbReference type="Rhea" id="RHEA:16237"/>
        <dbReference type="Rhea" id="RHEA-COMP:10747"/>
        <dbReference type="Rhea" id="RHEA-COMP:10748"/>
        <dbReference type="ChEBI" id="CHEBI:83833"/>
        <dbReference type="ChEBI" id="CHEBI:83834"/>
        <dbReference type="EC" id="5.2.1.8"/>
    </reaction>
</comment>
<evidence type="ECO:0000256" key="5">
    <source>
        <dbReference type="ARBA" id="ARBA00023242"/>
    </source>
</evidence>
<dbReference type="PIRSF" id="PIRSF001467">
    <property type="entry name" value="Peptidylpro_ismrse"/>
    <property type="match status" value="1"/>
</dbReference>
<keyword evidence="3 6" id="KW-0697">Rotamase</keyword>
<sequence>MSVIIETSLGDFTIDLFTDERPKCCKNFLKLCKVKYYNFCLFHSVQRNFIAQTGDPDGNGRGGESIYGTLYGEQARYFDWEFVPKIKHVKRGLVSMVNNGNNMHGSQIYCETWIDKQNNTFPLIMKRKLLFFLTLGDSLNYLDGVHTVIGEVTEGLEVIQKLNEAYCDEKFKPFRDIRIHHTIILEDPFEDPPGLDMPDRSPFSTSSCY</sequence>
<dbReference type="GO" id="GO:0003755">
    <property type="term" value="F:peptidyl-prolyl cis-trans isomerase activity"/>
    <property type="evidence" value="ECO:0007669"/>
    <property type="project" value="UniProtKB-UniRule"/>
</dbReference>
<dbReference type="InterPro" id="IPR035542">
    <property type="entry name" value="CRIP"/>
</dbReference>
<dbReference type="PROSITE" id="PS50072">
    <property type="entry name" value="CSA_PPIASE_2"/>
    <property type="match status" value="1"/>
</dbReference>
<name>A0A6J8C5K1_MYTCO</name>
<dbReference type="Gene3D" id="2.40.100.10">
    <property type="entry name" value="Cyclophilin-like"/>
    <property type="match status" value="1"/>
</dbReference>
<reference evidence="9 10" key="1">
    <citation type="submission" date="2020-06" db="EMBL/GenBank/DDBJ databases">
        <authorList>
            <person name="Li R."/>
            <person name="Bekaert M."/>
        </authorList>
    </citation>
    <scope>NUCLEOTIDE SEQUENCE [LARGE SCALE GENOMIC DNA]</scope>
    <source>
        <strain evidence="10">wild</strain>
    </source>
</reference>
<dbReference type="GO" id="GO:0003723">
    <property type="term" value="F:RNA binding"/>
    <property type="evidence" value="ECO:0007669"/>
    <property type="project" value="UniProtKB-KW"/>
</dbReference>
<keyword evidence="10" id="KW-1185">Reference proteome</keyword>
<keyword evidence="5" id="KW-0539">Nucleus</keyword>
<accession>A0A6J8C5K1</accession>
<dbReference type="EC" id="5.2.1.8" evidence="6"/>
<dbReference type="CDD" id="cd01921">
    <property type="entry name" value="cyclophilin_RRM"/>
    <property type="match status" value="1"/>
</dbReference>
<dbReference type="InterPro" id="IPR035538">
    <property type="entry name" value="Cyclophilin_PPIL4"/>
</dbReference>
<feature type="domain" description="PPIase cyclophilin-type" evidence="8">
    <location>
        <begin position="6"/>
        <end position="184"/>
    </location>
</feature>
<dbReference type="Proteomes" id="UP000507470">
    <property type="component" value="Unassembled WGS sequence"/>
</dbReference>
<dbReference type="EMBL" id="CACVKT020004820">
    <property type="protein sequence ID" value="CAC5391715.1"/>
    <property type="molecule type" value="Genomic_DNA"/>
</dbReference>
<evidence type="ECO:0000256" key="1">
    <source>
        <dbReference type="ARBA" id="ARBA00004123"/>
    </source>
</evidence>
<comment type="subcellular location">
    <subcellularLocation>
        <location evidence="1">Nucleus</location>
    </subcellularLocation>
</comment>
<dbReference type="GO" id="GO:0005634">
    <property type="term" value="C:nucleus"/>
    <property type="evidence" value="ECO:0007669"/>
    <property type="project" value="UniProtKB-SubCell"/>
</dbReference>
<evidence type="ECO:0000256" key="6">
    <source>
        <dbReference type="RuleBase" id="RU363019"/>
    </source>
</evidence>
<organism evidence="9 10">
    <name type="scientific">Mytilus coruscus</name>
    <name type="common">Sea mussel</name>
    <dbReference type="NCBI Taxonomy" id="42192"/>
    <lineage>
        <taxon>Eukaryota</taxon>
        <taxon>Metazoa</taxon>
        <taxon>Spiralia</taxon>
        <taxon>Lophotrochozoa</taxon>
        <taxon>Mollusca</taxon>
        <taxon>Bivalvia</taxon>
        <taxon>Autobranchia</taxon>
        <taxon>Pteriomorphia</taxon>
        <taxon>Mytilida</taxon>
        <taxon>Mytiloidea</taxon>
        <taxon>Mytilidae</taxon>
        <taxon>Mytilinae</taxon>
        <taxon>Mytilus</taxon>
    </lineage>
</organism>